<dbReference type="PANTHER" id="PTHR13257:SF0">
    <property type="entry name" value="NUCLEAR PORE COMPLEX PROTEIN NUP88"/>
    <property type="match status" value="1"/>
</dbReference>
<evidence type="ECO:0000256" key="6">
    <source>
        <dbReference type="ARBA" id="ARBA00023132"/>
    </source>
</evidence>
<keyword evidence="3" id="KW-0509">mRNA transport</keyword>
<reference evidence="10 11" key="1">
    <citation type="submission" date="2014-04" db="EMBL/GenBank/DDBJ databases">
        <authorList>
            <consortium name="DOE Joint Genome Institute"/>
            <person name="Kuo A."/>
            <person name="Kohler A."/>
            <person name="Nagy L.G."/>
            <person name="Floudas D."/>
            <person name="Copeland A."/>
            <person name="Barry K.W."/>
            <person name="Cichocki N."/>
            <person name="Veneault-Fourrey C."/>
            <person name="LaButti K."/>
            <person name="Lindquist E.A."/>
            <person name="Lipzen A."/>
            <person name="Lundell T."/>
            <person name="Morin E."/>
            <person name="Murat C."/>
            <person name="Sun H."/>
            <person name="Tunlid A."/>
            <person name="Henrissat B."/>
            <person name="Grigoriev I.V."/>
            <person name="Hibbett D.S."/>
            <person name="Martin F."/>
            <person name="Nordberg H.P."/>
            <person name="Cantor M.N."/>
            <person name="Hua S.X."/>
        </authorList>
    </citation>
    <scope>NUCLEOTIDE SEQUENCE [LARGE SCALE GENOMIC DNA]</scope>
    <source>
        <strain evidence="10 11">LaAM-08-1</strain>
    </source>
</reference>
<proteinExistence type="predicted"/>
<keyword evidence="8" id="KW-0175">Coiled coil</keyword>
<dbReference type="STRING" id="1095629.A0A0C9YJX9"/>
<sequence>MNSDEDWNKHLQDHPIFTLPTALSGPVARSQLSLELSTSTLPSFTHLDPTDDGATPSGRRQVMVLKDAELIVAAGKEIRMTSLGGLKLSQRTKNTYKTLHTPNIQFEIHQISLNPSGKLLAVAGAFQVAVVVLPRAGFIRLVPDVVDCKSVQVGQFYHGSENSAPVAKIDWHPWGDAGSTLLVMTSDGKLREYDISLDTEEPQQVLSFVPEKKTKSFIADDGSEREVVSFVLGKGRADWGPLTMYALMRSGDIYAICPYMPKNSSIPSSYIHSLECFIAAKQEFLAQGTSTTGRDISTLYDYQRKFITALTKQLPAGTVFPAASRTFLVHPPTTIKSTPTRQGPFLLQPSPRTLDDSEGGDATDISYLAFGTDEHPEEDGGETEHLGVLLVSYQDGKVDVFLDVEKVEARWDVKQSSNRDLPMLAVYETIDLGLVSTLKSISPTLNQPPFLDLLTGNHPSFLTDPIHDDVVYVYHAFGVHALDIGPLLQGLSAALRADDESEKSLTSALQRSLGTVVKPILTTFSVERRCSNPVVAVAIPNDVYLTYSVFILTSVMRITVFPLNLRSESPRSRPVALEDGVDVPPPVGKNLWLIPVEGQSTYVSLLGGEPYKPPPLLGSSSGFPPIPKLSLPPSPSESKGFTLTPDTLRYIATTVAQITSHIHETHLAYRAADLRASLQKQELVRLSSKCKEMETTIQELKGVTRDTTEARIKRIEDRQKSLLARLDRMLQSLMEKASPDLSEHETKWFEELKRMKEEIMGAGRYDEGSLIARTRLLEQEYARLAPALKNILEKEKLRKDKLVENNQQLGFSQAFEYGERSNLERTRLSCVKEDIVRLALKVDVPLGRIQ</sequence>
<evidence type="ECO:0000256" key="5">
    <source>
        <dbReference type="ARBA" id="ARBA00023010"/>
    </source>
</evidence>
<keyword evidence="2" id="KW-0813">Transport</keyword>
<dbReference type="InterPro" id="IPR019321">
    <property type="entry name" value="Nucleoporin_Nup88"/>
</dbReference>
<dbReference type="AlphaFoldDB" id="A0A0C9YJX9"/>
<reference evidence="11" key="2">
    <citation type="submission" date="2015-01" db="EMBL/GenBank/DDBJ databases">
        <title>Evolutionary Origins and Diversification of the Mycorrhizal Mutualists.</title>
        <authorList>
            <consortium name="DOE Joint Genome Institute"/>
            <consortium name="Mycorrhizal Genomics Consortium"/>
            <person name="Kohler A."/>
            <person name="Kuo A."/>
            <person name="Nagy L.G."/>
            <person name="Floudas D."/>
            <person name="Copeland A."/>
            <person name="Barry K.W."/>
            <person name="Cichocki N."/>
            <person name="Veneault-Fourrey C."/>
            <person name="LaButti K."/>
            <person name="Lindquist E.A."/>
            <person name="Lipzen A."/>
            <person name="Lundell T."/>
            <person name="Morin E."/>
            <person name="Murat C."/>
            <person name="Riley R."/>
            <person name="Ohm R."/>
            <person name="Sun H."/>
            <person name="Tunlid A."/>
            <person name="Henrissat B."/>
            <person name="Grigoriev I.V."/>
            <person name="Hibbett D.S."/>
            <person name="Martin F."/>
        </authorList>
    </citation>
    <scope>NUCLEOTIDE SEQUENCE [LARGE SCALE GENOMIC DNA]</scope>
    <source>
        <strain evidence="11">LaAM-08-1</strain>
    </source>
</reference>
<dbReference type="GO" id="GO:0000055">
    <property type="term" value="P:ribosomal large subunit export from nucleus"/>
    <property type="evidence" value="ECO:0007669"/>
    <property type="project" value="InterPro"/>
</dbReference>
<evidence type="ECO:0000256" key="1">
    <source>
        <dbReference type="ARBA" id="ARBA00004567"/>
    </source>
</evidence>
<evidence type="ECO:0000256" key="8">
    <source>
        <dbReference type="SAM" id="Coils"/>
    </source>
</evidence>
<keyword evidence="11" id="KW-1185">Reference proteome</keyword>
<dbReference type="HOGENOM" id="CLU_006117_0_0_1"/>
<evidence type="ECO:0000313" key="10">
    <source>
        <dbReference type="EMBL" id="KIK08383.1"/>
    </source>
</evidence>
<keyword evidence="6" id="KW-0906">Nuclear pore complex</keyword>
<dbReference type="GO" id="GO:0006606">
    <property type="term" value="P:protein import into nucleus"/>
    <property type="evidence" value="ECO:0007669"/>
    <property type="project" value="TreeGrafter"/>
</dbReference>
<feature type="region of interest" description="Disordered" evidence="9">
    <location>
        <begin position="339"/>
        <end position="359"/>
    </location>
</feature>
<keyword evidence="5" id="KW-0811">Translocation</keyword>
<name>A0A0C9YJX9_9AGAR</name>
<gene>
    <name evidence="10" type="ORF">K443DRAFT_672407</name>
</gene>
<dbReference type="OrthoDB" id="341482at2759"/>
<evidence type="ECO:0000313" key="11">
    <source>
        <dbReference type="Proteomes" id="UP000054477"/>
    </source>
</evidence>
<comment type="subcellular location">
    <subcellularLocation>
        <location evidence="1">Nucleus</location>
        <location evidence="1">Nuclear pore complex</location>
    </subcellularLocation>
</comment>
<evidence type="ECO:0000256" key="3">
    <source>
        <dbReference type="ARBA" id="ARBA00022816"/>
    </source>
</evidence>
<dbReference type="GO" id="GO:0005643">
    <property type="term" value="C:nuclear pore"/>
    <property type="evidence" value="ECO:0007669"/>
    <property type="project" value="UniProtKB-SubCell"/>
</dbReference>
<dbReference type="InterPro" id="IPR037700">
    <property type="entry name" value="NUP88/NUP82"/>
</dbReference>
<dbReference type="GO" id="GO:0000056">
    <property type="term" value="P:ribosomal small subunit export from nucleus"/>
    <property type="evidence" value="ECO:0007669"/>
    <property type="project" value="InterPro"/>
</dbReference>
<protein>
    <recommendedName>
        <fullName evidence="12">Nucleoporin Nup82</fullName>
    </recommendedName>
</protein>
<feature type="coiled-coil region" evidence="8">
    <location>
        <begin position="683"/>
        <end position="732"/>
    </location>
</feature>
<keyword evidence="4" id="KW-0653">Protein transport</keyword>
<dbReference type="GO" id="GO:0017056">
    <property type="term" value="F:structural constituent of nuclear pore"/>
    <property type="evidence" value="ECO:0007669"/>
    <property type="project" value="InterPro"/>
</dbReference>
<evidence type="ECO:0000256" key="4">
    <source>
        <dbReference type="ARBA" id="ARBA00022927"/>
    </source>
</evidence>
<accession>A0A0C9YJX9</accession>
<dbReference type="Proteomes" id="UP000054477">
    <property type="component" value="Unassembled WGS sequence"/>
</dbReference>
<evidence type="ECO:0000256" key="9">
    <source>
        <dbReference type="SAM" id="MobiDB-lite"/>
    </source>
</evidence>
<dbReference type="EMBL" id="KN838542">
    <property type="protein sequence ID" value="KIK08383.1"/>
    <property type="molecule type" value="Genomic_DNA"/>
</dbReference>
<organism evidence="10 11">
    <name type="scientific">Laccaria amethystina LaAM-08-1</name>
    <dbReference type="NCBI Taxonomy" id="1095629"/>
    <lineage>
        <taxon>Eukaryota</taxon>
        <taxon>Fungi</taxon>
        <taxon>Dikarya</taxon>
        <taxon>Basidiomycota</taxon>
        <taxon>Agaricomycotina</taxon>
        <taxon>Agaricomycetes</taxon>
        <taxon>Agaricomycetidae</taxon>
        <taxon>Agaricales</taxon>
        <taxon>Agaricineae</taxon>
        <taxon>Hydnangiaceae</taxon>
        <taxon>Laccaria</taxon>
    </lineage>
</organism>
<dbReference type="GO" id="GO:0006406">
    <property type="term" value="P:mRNA export from nucleus"/>
    <property type="evidence" value="ECO:0007669"/>
    <property type="project" value="TreeGrafter"/>
</dbReference>
<evidence type="ECO:0000256" key="2">
    <source>
        <dbReference type="ARBA" id="ARBA00022448"/>
    </source>
</evidence>
<dbReference type="PANTHER" id="PTHR13257">
    <property type="entry name" value="NUCLEOPORIN NUP84-RELATED"/>
    <property type="match status" value="1"/>
</dbReference>
<evidence type="ECO:0008006" key="12">
    <source>
        <dbReference type="Google" id="ProtNLM"/>
    </source>
</evidence>
<evidence type="ECO:0000256" key="7">
    <source>
        <dbReference type="ARBA" id="ARBA00023242"/>
    </source>
</evidence>
<dbReference type="InterPro" id="IPR036322">
    <property type="entry name" value="WD40_repeat_dom_sf"/>
</dbReference>
<keyword evidence="7" id="KW-0539">Nucleus</keyword>
<dbReference type="SUPFAM" id="SSF50978">
    <property type="entry name" value="WD40 repeat-like"/>
    <property type="match status" value="1"/>
</dbReference>
<dbReference type="Pfam" id="PF10168">
    <property type="entry name" value="Nup88"/>
    <property type="match status" value="1"/>
</dbReference>